<dbReference type="InterPro" id="IPR006143">
    <property type="entry name" value="RND_pump_MFP"/>
</dbReference>
<gene>
    <name evidence="4" type="ORF">ACFSNB_09870</name>
</gene>
<evidence type="ECO:0000313" key="4">
    <source>
        <dbReference type="EMBL" id="MFD2234113.1"/>
    </source>
</evidence>
<keyword evidence="5" id="KW-1185">Reference proteome</keyword>
<dbReference type="Gene3D" id="1.10.287.470">
    <property type="entry name" value="Helix hairpin bin"/>
    <property type="match status" value="1"/>
</dbReference>
<protein>
    <submittedName>
        <fullName evidence="4">Efflux RND transporter periplasmic adaptor subunit</fullName>
    </submittedName>
</protein>
<accession>A0ABW5CDI1</accession>
<dbReference type="Proteomes" id="UP001597296">
    <property type="component" value="Unassembled WGS sequence"/>
</dbReference>
<dbReference type="NCBIfam" id="TIGR01730">
    <property type="entry name" value="RND_mfp"/>
    <property type="match status" value="1"/>
</dbReference>
<keyword evidence="2" id="KW-0732">Signal</keyword>
<evidence type="ECO:0000313" key="5">
    <source>
        <dbReference type="Proteomes" id="UP001597296"/>
    </source>
</evidence>
<comment type="similarity">
    <text evidence="1">Belongs to the membrane fusion protein (MFP) (TC 8.A.1) family.</text>
</comment>
<reference evidence="5" key="1">
    <citation type="journal article" date="2019" name="Int. J. Syst. Evol. Microbiol.">
        <title>The Global Catalogue of Microorganisms (GCM) 10K type strain sequencing project: providing services to taxonomists for standard genome sequencing and annotation.</title>
        <authorList>
            <consortium name="The Broad Institute Genomics Platform"/>
            <consortium name="The Broad Institute Genome Sequencing Center for Infectious Disease"/>
            <person name="Wu L."/>
            <person name="Ma J."/>
        </authorList>
    </citation>
    <scope>NUCLEOTIDE SEQUENCE [LARGE SCALE GENOMIC DNA]</scope>
    <source>
        <strain evidence="5">KCTC 15012</strain>
    </source>
</reference>
<feature type="domain" description="CusB-like beta-barrel" evidence="3">
    <location>
        <begin position="219"/>
        <end position="289"/>
    </location>
</feature>
<evidence type="ECO:0000256" key="1">
    <source>
        <dbReference type="ARBA" id="ARBA00009477"/>
    </source>
</evidence>
<organism evidence="4 5">
    <name type="scientific">Phaeospirillum tilakii</name>
    <dbReference type="NCBI Taxonomy" id="741673"/>
    <lineage>
        <taxon>Bacteria</taxon>
        <taxon>Pseudomonadati</taxon>
        <taxon>Pseudomonadota</taxon>
        <taxon>Alphaproteobacteria</taxon>
        <taxon>Rhodospirillales</taxon>
        <taxon>Rhodospirillaceae</taxon>
        <taxon>Phaeospirillum</taxon>
    </lineage>
</organism>
<dbReference type="PANTHER" id="PTHR30469">
    <property type="entry name" value="MULTIDRUG RESISTANCE PROTEIN MDTA"/>
    <property type="match status" value="1"/>
</dbReference>
<dbReference type="SUPFAM" id="SSF111369">
    <property type="entry name" value="HlyD-like secretion proteins"/>
    <property type="match status" value="1"/>
</dbReference>
<feature type="chain" id="PRO_5046754923" evidence="2">
    <location>
        <begin position="27"/>
        <end position="378"/>
    </location>
</feature>
<dbReference type="Gene3D" id="2.40.30.170">
    <property type="match status" value="1"/>
</dbReference>
<dbReference type="EMBL" id="JBHUIY010000017">
    <property type="protein sequence ID" value="MFD2234113.1"/>
    <property type="molecule type" value="Genomic_DNA"/>
</dbReference>
<dbReference type="RefSeq" id="WP_377316011.1">
    <property type="nucleotide sequence ID" value="NZ_JBHUIY010000017.1"/>
</dbReference>
<proteinExistence type="inferred from homology"/>
<name>A0ABW5CDI1_9PROT</name>
<feature type="signal peptide" evidence="2">
    <location>
        <begin position="1"/>
        <end position="26"/>
    </location>
</feature>
<sequence length="378" mass="39502">MTAPVRIPGRWRAPAAAGLAAGLALALLAGCDKPAPPAEPALRPVRAEPARAVTLRDFPALVGEVRPHFESDLGFKVSGRVAWRLNRLGASVRRDEVVARLDEQDQRNQLATAQADLAAARAGLAQAAAEEKRQNTLRNDGWVSQARYESALQARDSAAAQVRAAGARLKLAQDQLGYTQLRAPADGVITALGAEAGQVVGAGQMVLRLARPEHRDAVFALAENRLADLPPDAPVEIALLDDPAVRTAGTVTEIAPSADPATRTYAIKVALPDDAEALRFGMSVVGRIQTGARRVIALPAAALFQQNGQPAVWVVDPASHAVALVPVGEVRIDSDRLLIGSGLEEGALVVTAGVQTLVPGQKVRLLDPPAAAAAEGAR</sequence>
<dbReference type="Pfam" id="PF25954">
    <property type="entry name" value="Beta-barrel_RND_2"/>
    <property type="match status" value="1"/>
</dbReference>
<dbReference type="PROSITE" id="PS51257">
    <property type="entry name" value="PROKAR_LIPOPROTEIN"/>
    <property type="match status" value="1"/>
</dbReference>
<dbReference type="InterPro" id="IPR058792">
    <property type="entry name" value="Beta-barrel_RND_2"/>
</dbReference>
<dbReference type="Gene3D" id="2.40.50.100">
    <property type="match status" value="1"/>
</dbReference>
<dbReference type="PANTHER" id="PTHR30469:SF38">
    <property type="entry name" value="HLYD FAMILY SECRETION PROTEIN"/>
    <property type="match status" value="1"/>
</dbReference>
<evidence type="ECO:0000256" key="2">
    <source>
        <dbReference type="SAM" id="SignalP"/>
    </source>
</evidence>
<dbReference type="Gene3D" id="2.40.420.20">
    <property type="match status" value="1"/>
</dbReference>
<evidence type="ECO:0000259" key="3">
    <source>
        <dbReference type="Pfam" id="PF25954"/>
    </source>
</evidence>
<comment type="caution">
    <text evidence="4">The sequence shown here is derived from an EMBL/GenBank/DDBJ whole genome shotgun (WGS) entry which is preliminary data.</text>
</comment>